<dbReference type="KEGG" id="samb:SAM23877_1014"/>
<name>A0A0K2AM49_STRA7</name>
<dbReference type="Proteomes" id="UP000061018">
    <property type="component" value="Chromosome"/>
</dbReference>
<organism evidence="2 3">
    <name type="scientific">Streptomyces ambofaciens (strain ATCC 23877 / 3486 / DSM 40053 / JCM 4204 / NBRC 12836 / NRRL B-2516)</name>
    <dbReference type="NCBI Taxonomy" id="278992"/>
    <lineage>
        <taxon>Bacteria</taxon>
        <taxon>Bacillati</taxon>
        <taxon>Actinomycetota</taxon>
        <taxon>Actinomycetes</taxon>
        <taxon>Kitasatosporales</taxon>
        <taxon>Streptomycetaceae</taxon>
        <taxon>Streptomyces</taxon>
    </lineage>
</organism>
<gene>
    <name evidence="2" type="ORF">SAM23877_1014</name>
</gene>
<feature type="region of interest" description="Disordered" evidence="1">
    <location>
        <begin position="1"/>
        <end position="30"/>
    </location>
</feature>
<proteinExistence type="predicted"/>
<evidence type="ECO:0000313" key="2">
    <source>
        <dbReference type="EMBL" id="AKZ54063.1"/>
    </source>
</evidence>
<dbReference type="EMBL" id="CP012382">
    <property type="protein sequence ID" value="AKZ54063.1"/>
    <property type="molecule type" value="Genomic_DNA"/>
</dbReference>
<evidence type="ECO:0000256" key="1">
    <source>
        <dbReference type="SAM" id="MobiDB-lite"/>
    </source>
</evidence>
<sequence>MRDRRGAARTVGRSGADAGPEVGHVTVDGEGIAPYLDGEGIAPYLPGKEIQCSTPTSSAVG</sequence>
<protein>
    <submittedName>
        <fullName evidence="2">Uncharacterized protein</fullName>
    </submittedName>
</protein>
<dbReference type="AlphaFoldDB" id="A0A0K2AM49"/>
<accession>A0A0K2AM49</accession>
<evidence type="ECO:0000313" key="3">
    <source>
        <dbReference type="Proteomes" id="UP000061018"/>
    </source>
</evidence>
<reference evidence="3" key="1">
    <citation type="journal article" date="2015" name="J. Biotechnol.">
        <title>Complete genome sequence of Streptomyces ambofaciens ATCC 23877, the spiramycin producer.</title>
        <authorList>
            <person name="Thibessard A."/>
            <person name="Haas D."/>
            <person name="Gerbaud C."/>
            <person name="Aigle B."/>
            <person name="Lautru S."/>
            <person name="Pernodet J.L."/>
            <person name="Leblond P."/>
        </authorList>
    </citation>
    <scope>NUCLEOTIDE SEQUENCE [LARGE SCALE GENOMIC DNA]</scope>
    <source>
        <strain evidence="3">ATCC 23877 / 3486 / DSM 40053 / JCM 4204 / NBRC 12836 / NRRL B-2516</strain>
    </source>
</reference>